<dbReference type="PATRIC" id="fig|121290.4.peg.2105"/>
<accession>A0A120CY04</accession>
<dbReference type="OrthoDB" id="9776609at2"/>
<dbReference type="InterPro" id="IPR005625">
    <property type="entry name" value="PepSY-ass_TM"/>
</dbReference>
<feature type="transmembrane region" description="Helical" evidence="1">
    <location>
        <begin position="451"/>
        <end position="470"/>
    </location>
</feature>
<sequence length="511" mass="54062">MTSLKPSSPTRKRALLPPKFVQAMLAGHSALGLAFAALIYIVCLTGAIAVFMFELQRWEQPDIAPIPHTVSAEVVANALQAGQRQALADNAAHDLFIMGPNPHSGYTRLAVGYRDHETGVRGDWIANADGDLIARAQAPWTTFVTVLHGRLHLPHTWGAFLVGLTGVALLASLVSGLLAHPRMFKDAFHLRWGGLRRLQDADLHNRLGVWGLPFHFVVSLSGALLGLATLVVGVLALAAYDGDTEKAFAAILGPHAGPDESAAPLPDIATMIRAVQADKPDAVFTSANFDHIAKVDQVVHLGMRAPGHLPLANAYYFKGDGTSLGDGGLEEGGIGQQILGVLQPLHFGWFGGIPVKLAYGVLGIALSIVTYTGVTIWLSRRRDKGRPAPGWEKIWAGVGWGQPLALGLSALAALYLGSPIIIPAYLAASALAILFALGCRSGTSAAVILRTASAFVLLAVVFAHLTIWNGRVVDTMGVAVDTTLMLVALGLLMPLAKRRSGVNQMAPSLTK</sequence>
<name>A0A120CY04_HYPSL</name>
<dbReference type="AlphaFoldDB" id="A0A120CY04"/>
<feature type="transmembrane region" description="Helical" evidence="1">
    <location>
        <begin position="157"/>
        <end position="179"/>
    </location>
</feature>
<feature type="transmembrane region" description="Helical" evidence="1">
    <location>
        <begin position="20"/>
        <end position="53"/>
    </location>
</feature>
<dbReference type="Proteomes" id="UP000059074">
    <property type="component" value="Unassembled WGS sequence"/>
</dbReference>
<evidence type="ECO:0000256" key="1">
    <source>
        <dbReference type="SAM" id="Phobius"/>
    </source>
</evidence>
<comment type="caution">
    <text evidence="2">The sequence shown here is derived from an EMBL/GenBank/DDBJ whole genome shotgun (WGS) entry which is preliminary data.</text>
</comment>
<organism evidence="2 3">
    <name type="scientific">Hyphomicrobium sulfonivorans</name>
    <dbReference type="NCBI Taxonomy" id="121290"/>
    <lineage>
        <taxon>Bacteria</taxon>
        <taxon>Pseudomonadati</taxon>
        <taxon>Pseudomonadota</taxon>
        <taxon>Alphaproteobacteria</taxon>
        <taxon>Hyphomicrobiales</taxon>
        <taxon>Hyphomicrobiaceae</taxon>
        <taxon>Hyphomicrobium</taxon>
    </lineage>
</organism>
<keyword evidence="3" id="KW-1185">Reference proteome</keyword>
<reference evidence="2 3" key="1">
    <citation type="submission" date="2015-10" db="EMBL/GenBank/DDBJ databases">
        <title>Transcriptomic analysis of a linuron degrading triple-species bacterial consortium.</title>
        <authorList>
            <person name="Albers P."/>
        </authorList>
    </citation>
    <scope>NUCLEOTIDE SEQUENCE [LARGE SCALE GENOMIC DNA]</scope>
    <source>
        <strain evidence="2 3">WDL6</strain>
    </source>
</reference>
<dbReference type="Pfam" id="PF03929">
    <property type="entry name" value="PepSY_TM"/>
    <property type="match status" value="1"/>
</dbReference>
<keyword evidence="1" id="KW-0472">Membrane</keyword>
<evidence type="ECO:0000313" key="3">
    <source>
        <dbReference type="Proteomes" id="UP000059074"/>
    </source>
</evidence>
<feature type="transmembrane region" description="Helical" evidence="1">
    <location>
        <begin position="420"/>
        <end position="439"/>
    </location>
</feature>
<feature type="transmembrane region" description="Helical" evidence="1">
    <location>
        <begin position="357"/>
        <end position="378"/>
    </location>
</feature>
<dbReference type="STRING" id="121290.APY04_0376"/>
<gene>
    <name evidence="2" type="ORF">APY04_0376</name>
</gene>
<protein>
    <submittedName>
        <fullName evidence="2">Putative iron-regulated membrane protein</fullName>
    </submittedName>
</protein>
<dbReference type="PANTHER" id="PTHR34219">
    <property type="entry name" value="IRON-REGULATED INNER MEMBRANE PROTEIN-RELATED"/>
    <property type="match status" value="1"/>
</dbReference>
<keyword evidence="1" id="KW-1133">Transmembrane helix</keyword>
<feature type="transmembrane region" description="Helical" evidence="1">
    <location>
        <begin position="476"/>
        <end position="496"/>
    </location>
</feature>
<feature type="transmembrane region" description="Helical" evidence="1">
    <location>
        <begin position="216"/>
        <end position="240"/>
    </location>
</feature>
<keyword evidence="1" id="KW-0812">Transmembrane</keyword>
<dbReference type="EMBL" id="LMTR01000016">
    <property type="protein sequence ID" value="KWT71800.1"/>
    <property type="molecule type" value="Genomic_DNA"/>
</dbReference>
<dbReference type="PANTHER" id="PTHR34219:SF3">
    <property type="entry name" value="BLL7967 PROTEIN"/>
    <property type="match status" value="1"/>
</dbReference>
<proteinExistence type="predicted"/>
<dbReference type="RefSeq" id="WP_068459170.1">
    <property type="nucleotide sequence ID" value="NZ_LMTR01000016.1"/>
</dbReference>
<evidence type="ECO:0000313" key="2">
    <source>
        <dbReference type="EMBL" id="KWT71800.1"/>
    </source>
</evidence>